<dbReference type="InterPro" id="IPR003953">
    <property type="entry name" value="FAD-dep_OxRdtase_2_FAD-bd"/>
</dbReference>
<keyword evidence="3" id="KW-0285">Flavoprotein</keyword>
<name>A0A645B537_9ZZZZ</name>
<dbReference type="Gene3D" id="3.50.50.60">
    <property type="entry name" value="FAD/NAD(P)-binding domain"/>
    <property type="match status" value="1"/>
</dbReference>
<dbReference type="PANTHER" id="PTHR43400">
    <property type="entry name" value="FUMARATE REDUCTASE"/>
    <property type="match status" value="1"/>
</dbReference>
<comment type="cofactor">
    <cofactor evidence="1">
        <name>FMN</name>
        <dbReference type="ChEBI" id="CHEBI:58210"/>
    </cofactor>
</comment>
<reference evidence="8" key="1">
    <citation type="submission" date="2019-08" db="EMBL/GenBank/DDBJ databases">
        <authorList>
            <person name="Kucharzyk K."/>
            <person name="Murdoch R.W."/>
            <person name="Higgins S."/>
            <person name="Loffler F."/>
        </authorList>
    </citation>
    <scope>NUCLEOTIDE SEQUENCE</scope>
</reference>
<evidence type="ECO:0000256" key="1">
    <source>
        <dbReference type="ARBA" id="ARBA00001917"/>
    </source>
</evidence>
<dbReference type="Pfam" id="PF00890">
    <property type="entry name" value="FAD_binding_2"/>
    <property type="match status" value="1"/>
</dbReference>
<dbReference type="PANTHER" id="PTHR43400:SF10">
    <property type="entry name" value="3-OXOSTEROID 1-DEHYDROGENASE"/>
    <property type="match status" value="1"/>
</dbReference>
<protein>
    <submittedName>
        <fullName evidence="8">Urocanate reductase</fullName>
        <ecNumber evidence="8">1.3.99.33</ecNumber>
    </submittedName>
</protein>
<dbReference type="InterPro" id="IPR027477">
    <property type="entry name" value="Succ_DH/fumarate_Rdtase_cat_sf"/>
</dbReference>
<evidence type="ECO:0000259" key="7">
    <source>
        <dbReference type="Pfam" id="PF04205"/>
    </source>
</evidence>
<keyword evidence="5 8" id="KW-0560">Oxidoreductase</keyword>
<accession>A0A645B537</accession>
<dbReference type="InterPro" id="IPR036188">
    <property type="entry name" value="FAD/NAD-bd_sf"/>
</dbReference>
<evidence type="ECO:0000259" key="6">
    <source>
        <dbReference type="Pfam" id="PF00890"/>
    </source>
</evidence>
<keyword evidence="4" id="KW-0274">FAD</keyword>
<proteinExistence type="predicted"/>
<evidence type="ECO:0000256" key="2">
    <source>
        <dbReference type="ARBA" id="ARBA00001974"/>
    </source>
</evidence>
<comment type="cofactor">
    <cofactor evidence="2">
        <name>FAD</name>
        <dbReference type="ChEBI" id="CHEBI:57692"/>
    </cofactor>
</comment>
<dbReference type="GO" id="GO:0016491">
    <property type="term" value="F:oxidoreductase activity"/>
    <property type="evidence" value="ECO:0007669"/>
    <property type="project" value="UniProtKB-KW"/>
</dbReference>
<dbReference type="GO" id="GO:0008202">
    <property type="term" value="P:steroid metabolic process"/>
    <property type="evidence" value="ECO:0007669"/>
    <property type="project" value="UniProtKB-ARBA"/>
</dbReference>
<dbReference type="Pfam" id="PF04205">
    <property type="entry name" value="FMN_bind"/>
    <property type="match status" value="1"/>
</dbReference>
<evidence type="ECO:0000256" key="5">
    <source>
        <dbReference type="ARBA" id="ARBA00023002"/>
    </source>
</evidence>
<dbReference type="Gene3D" id="3.90.1010.20">
    <property type="match status" value="1"/>
</dbReference>
<comment type="caution">
    <text evidence="8">The sequence shown here is derived from an EMBL/GenBank/DDBJ whole genome shotgun (WGS) entry which is preliminary data.</text>
</comment>
<dbReference type="Gene3D" id="3.90.700.10">
    <property type="entry name" value="Succinate dehydrogenase/fumarate reductase flavoprotein, catalytic domain"/>
    <property type="match status" value="1"/>
</dbReference>
<evidence type="ECO:0000313" key="8">
    <source>
        <dbReference type="EMBL" id="MPM56834.1"/>
    </source>
</evidence>
<dbReference type="SUPFAM" id="SSF56425">
    <property type="entry name" value="Succinate dehydrogenase/fumarate reductase flavoprotein, catalytic domain"/>
    <property type="match status" value="1"/>
</dbReference>
<dbReference type="EC" id="1.3.99.33" evidence="8"/>
<evidence type="ECO:0000256" key="4">
    <source>
        <dbReference type="ARBA" id="ARBA00022827"/>
    </source>
</evidence>
<organism evidence="8">
    <name type="scientific">bioreactor metagenome</name>
    <dbReference type="NCBI Taxonomy" id="1076179"/>
    <lineage>
        <taxon>unclassified sequences</taxon>
        <taxon>metagenomes</taxon>
        <taxon>ecological metagenomes</taxon>
    </lineage>
</organism>
<evidence type="ECO:0000256" key="3">
    <source>
        <dbReference type="ARBA" id="ARBA00022630"/>
    </source>
</evidence>
<dbReference type="InterPro" id="IPR050315">
    <property type="entry name" value="FAD-oxidoreductase_2"/>
</dbReference>
<dbReference type="SUPFAM" id="SSF51905">
    <property type="entry name" value="FAD/NAD(P)-binding domain"/>
    <property type="match status" value="1"/>
</dbReference>
<dbReference type="GO" id="GO:0016020">
    <property type="term" value="C:membrane"/>
    <property type="evidence" value="ECO:0007669"/>
    <property type="project" value="InterPro"/>
</dbReference>
<feature type="domain" description="FMN-binding" evidence="7">
    <location>
        <begin position="3"/>
        <end position="63"/>
    </location>
</feature>
<feature type="domain" description="FAD-dependent oxidoreductase 2 FAD-binding" evidence="6">
    <location>
        <begin position="90"/>
        <end position="567"/>
    </location>
</feature>
<dbReference type="AlphaFoldDB" id="A0A645B537"/>
<dbReference type="GO" id="GO:0010181">
    <property type="term" value="F:FMN binding"/>
    <property type="evidence" value="ECO:0007669"/>
    <property type="project" value="InterPro"/>
</dbReference>
<dbReference type="InterPro" id="IPR007329">
    <property type="entry name" value="FMN-bd"/>
</dbReference>
<gene>
    <name evidence="8" type="primary">urdA_15</name>
    <name evidence="8" type="ORF">SDC9_103649</name>
</gene>
<sequence>MLGDGSIDSIEVTNIGGETADIIQTAIDKLIPRIMESQSIAVDSIAGATASSSGIKTAVATAIDGAGGDSSQWYTSVAKKADIVVLNDYDVVVVGLGGAGMPAFCSAAETGAAVIGIEAAGKIGGTSTNVGGPMTVNPKNAEVQPAVSTAGYPVDTAALKSQWLSDTKGEAKENCIDLMLEDSGSTLDWLIDSYGFTFGPLQNFMGNNFIVYSSYRPAAGQTVTDMYVHAIEKACEYNEKNKYVLELKAIHILTDGSGEVCGVSAEYYDGTIYEIYAPSVILCTGGFGGSSEMTEQYIGSAMSLYGMYQNDGTMLEAAINKCGAATYNIATPGISHAARTTTDLRSSDIIPSHQKTLDAIVVSTNVLHVDEDGNRFCQGDTTTDITENAYKAGNCYYSIVTQDYMDKVKASGLDQVYMMINGQDESLPLSALMGGNVELDPETTKYALMTGDPITDLDEIIALGEQLGIVYKADSLEELAKLIGADNLASTVTAYNGYCASGTDPEFNKNAENMAPLDAASTTFYAIKGTSYCYSTCGGLDVNEKIEVLDTNGNVIKGLYACGTDSMGVLLNVEEGYIDYGGVAHGWCFTSGKLAGQNAAAYALSKKD</sequence>
<dbReference type="EMBL" id="VSSQ01015951">
    <property type="protein sequence ID" value="MPM56834.1"/>
    <property type="molecule type" value="Genomic_DNA"/>
</dbReference>